<dbReference type="Proteomes" id="UP001596208">
    <property type="component" value="Unassembled WGS sequence"/>
</dbReference>
<gene>
    <name evidence="1" type="ORF">ACFPRK_18945</name>
</gene>
<protein>
    <submittedName>
        <fullName evidence="1">Uncharacterized protein</fullName>
    </submittedName>
</protein>
<evidence type="ECO:0000313" key="2">
    <source>
        <dbReference type="Proteomes" id="UP001596208"/>
    </source>
</evidence>
<name>A0ABW0B5T9_9ACTN</name>
<keyword evidence="2" id="KW-1185">Reference proteome</keyword>
<comment type="caution">
    <text evidence="1">The sequence shown here is derived from an EMBL/GenBank/DDBJ whole genome shotgun (WGS) entry which is preliminary data.</text>
</comment>
<sequence>MTVQFEVWNPARSERTIGLDEVREAYRSLPDGISAIFTWNDCEEECLIVAVEPEFSVVTMGCDASFWNLKISDDTEEVEISMGADDFTWARGCLLPRDMGVEVLLKAEDFASLFWEYSWADG</sequence>
<dbReference type="EMBL" id="JBHSKI010000008">
    <property type="protein sequence ID" value="MFC5172650.1"/>
    <property type="molecule type" value="Genomic_DNA"/>
</dbReference>
<reference evidence="2" key="1">
    <citation type="journal article" date="2019" name="Int. J. Syst. Evol. Microbiol.">
        <title>The Global Catalogue of Microorganisms (GCM) 10K type strain sequencing project: providing services to taxonomists for standard genome sequencing and annotation.</title>
        <authorList>
            <consortium name="The Broad Institute Genomics Platform"/>
            <consortium name="The Broad Institute Genome Sequencing Center for Infectious Disease"/>
            <person name="Wu L."/>
            <person name="Ma J."/>
        </authorList>
    </citation>
    <scope>NUCLEOTIDE SEQUENCE [LARGE SCALE GENOMIC DNA]</scope>
    <source>
        <strain evidence="2">CGMCC 4.1721</strain>
    </source>
</reference>
<proteinExistence type="predicted"/>
<accession>A0ABW0B5T9</accession>
<evidence type="ECO:0000313" key="1">
    <source>
        <dbReference type="EMBL" id="MFC5172650.1"/>
    </source>
</evidence>
<dbReference type="RefSeq" id="WP_065849381.1">
    <property type="nucleotide sequence ID" value="NZ_JBHSKI010000008.1"/>
</dbReference>
<organism evidence="1 2">
    <name type="scientific">Streptomyces mutomycini</name>
    <dbReference type="NCBI Taxonomy" id="284036"/>
    <lineage>
        <taxon>Bacteria</taxon>
        <taxon>Bacillati</taxon>
        <taxon>Actinomycetota</taxon>
        <taxon>Actinomycetes</taxon>
        <taxon>Kitasatosporales</taxon>
        <taxon>Streptomycetaceae</taxon>
        <taxon>Streptomyces</taxon>
    </lineage>
</organism>